<evidence type="ECO:0000256" key="3">
    <source>
        <dbReference type="ARBA" id="ARBA00022692"/>
    </source>
</evidence>
<dbReference type="Pfam" id="PF02104">
    <property type="entry name" value="SURF1"/>
    <property type="match status" value="1"/>
</dbReference>
<dbReference type="GO" id="GO:0005886">
    <property type="term" value="C:plasma membrane"/>
    <property type="evidence" value="ECO:0007669"/>
    <property type="project" value="UniProtKB-SubCell"/>
</dbReference>
<evidence type="ECO:0000256" key="6">
    <source>
        <dbReference type="RuleBase" id="RU363076"/>
    </source>
</evidence>
<feature type="transmembrane region" description="Helical" evidence="6">
    <location>
        <begin position="237"/>
        <end position="258"/>
    </location>
</feature>
<protein>
    <recommendedName>
        <fullName evidence="6">SURF1-like protein</fullName>
    </recommendedName>
</protein>
<keyword evidence="6" id="KW-1003">Cell membrane</keyword>
<evidence type="ECO:0000256" key="2">
    <source>
        <dbReference type="ARBA" id="ARBA00007165"/>
    </source>
</evidence>
<evidence type="ECO:0000256" key="4">
    <source>
        <dbReference type="ARBA" id="ARBA00022989"/>
    </source>
</evidence>
<dbReference type="Proteomes" id="UP000188912">
    <property type="component" value="Chromosome"/>
</dbReference>
<evidence type="ECO:0000256" key="1">
    <source>
        <dbReference type="ARBA" id="ARBA00004370"/>
    </source>
</evidence>
<comment type="subcellular location">
    <subcellularLocation>
        <location evidence="6">Cell membrane</location>
        <topology evidence="6">Multi-pass membrane protein</topology>
    </subcellularLocation>
    <subcellularLocation>
        <location evidence="1">Membrane</location>
    </subcellularLocation>
</comment>
<proteinExistence type="inferred from homology"/>
<sequence>MVLFFHGRRGKTTTIMTQNISFPQSRPAKSLFASLLLGIIFLFLFSAFCALGIWQVQRMGWKANLVMQVETRLHLPPRPAPPPAQWPMVTAENYDYMPVRISGHFLNDKEVLVNAVNGADSGYWVMTPLETVDGAVVFVNRGFVPMDYRNAAVRAAGRIEGETSVTGLLRMSEPKKMLWRKNTPPNERWVLRNTDEMAQARGLAQAAPYFIDADKTGNIGGLPVGGLTVVRFPDNHLVYAITWFLLAAGVAAATFFVFRPKKTRTEEED</sequence>
<reference evidence="7 8" key="1">
    <citation type="journal article" date="2010" name="Science">
        <title>Genomic comparison of the ants Camponotus floridanus and Harpegnathos saltator.</title>
        <authorList>
            <person name="Bonasio R."/>
            <person name="Zhang G."/>
            <person name="Ye C."/>
            <person name="Mutti N.S."/>
            <person name="Fang X."/>
            <person name="Qin N."/>
            <person name="Donahue G."/>
            <person name="Yang P."/>
            <person name="Li Q."/>
            <person name="Li C."/>
            <person name="Zhang P."/>
            <person name="Huang Z."/>
            <person name="Berger S.L."/>
            <person name="Reinberg D."/>
            <person name="Wang J."/>
            <person name="Liebig J."/>
        </authorList>
    </citation>
    <scope>NUCLEOTIDE SEQUENCE [LARGE SCALE GENOMIC DNA]</scope>
    <source>
        <strain evidence="7 8">Hsal</strain>
    </source>
</reference>
<accession>A0A1U9JSR3</accession>
<dbReference type="InterPro" id="IPR002994">
    <property type="entry name" value="Surf1/Shy1"/>
</dbReference>
<evidence type="ECO:0000313" key="8">
    <source>
        <dbReference type="Proteomes" id="UP000188912"/>
    </source>
</evidence>
<dbReference type="EMBL" id="CP017315">
    <property type="protein sequence ID" value="AQS40899.1"/>
    <property type="molecule type" value="Genomic_DNA"/>
</dbReference>
<dbReference type="KEGG" id="thd:BHV28_01740"/>
<feature type="transmembrane region" description="Helical" evidence="6">
    <location>
        <begin position="31"/>
        <end position="54"/>
    </location>
</feature>
<dbReference type="PANTHER" id="PTHR23427">
    <property type="entry name" value="SURFEIT LOCUS PROTEIN"/>
    <property type="match status" value="1"/>
</dbReference>
<dbReference type="PROSITE" id="PS50895">
    <property type="entry name" value="SURF1"/>
    <property type="match status" value="1"/>
</dbReference>
<comment type="similarity">
    <text evidence="2 6">Belongs to the SURF1 family.</text>
</comment>
<dbReference type="InterPro" id="IPR045214">
    <property type="entry name" value="Surf1/Surf4"/>
</dbReference>
<name>A0A1U9JSR3_9HYPH</name>
<reference evidence="7 8" key="2">
    <citation type="journal article" date="2016" name="Sci. Rep.">
        <title>The genome of Rhizobiales bacteria in predatory ants reveals urease gene functions but no genes for nitrogen fixation.</title>
        <authorList>
            <person name="Neuvonen M.M."/>
            <person name="Tamarit D."/>
            <person name="Naslund K."/>
            <person name="Liebig J."/>
            <person name="Feldhaar H."/>
            <person name="Moran N.A."/>
            <person name="Guy L."/>
            <person name="Andersson S.G."/>
        </authorList>
    </citation>
    <scope>NUCLEOTIDE SEQUENCE [LARGE SCALE GENOMIC DNA]</scope>
    <source>
        <strain evidence="7 8">Hsal</strain>
    </source>
</reference>
<keyword evidence="4 6" id="KW-1133">Transmembrane helix</keyword>
<dbReference type="PANTHER" id="PTHR23427:SF2">
    <property type="entry name" value="SURFEIT LOCUS PROTEIN 1"/>
    <property type="match status" value="1"/>
</dbReference>
<keyword evidence="3 6" id="KW-0812">Transmembrane</keyword>
<dbReference type="STRING" id="1902579.BHV28_01740"/>
<dbReference type="CDD" id="cd06662">
    <property type="entry name" value="SURF1"/>
    <property type="match status" value="1"/>
</dbReference>
<evidence type="ECO:0000256" key="5">
    <source>
        <dbReference type="ARBA" id="ARBA00023136"/>
    </source>
</evidence>
<keyword evidence="5 6" id="KW-0472">Membrane</keyword>
<evidence type="ECO:0000313" key="7">
    <source>
        <dbReference type="EMBL" id="AQS40899.1"/>
    </source>
</evidence>
<gene>
    <name evidence="7" type="primary">surF1</name>
    <name evidence="7" type="ORF">BHV28_01740</name>
</gene>
<organism evidence="7 8">
    <name type="scientific">Candidatus Tokpelaia hoelldobleri</name>
    <dbReference type="NCBI Taxonomy" id="1902579"/>
    <lineage>
        <taxon>Bacteria</taxon>
        <taxon>Pseudomonadati</taxon>
        <taxon>Pseudomonadota</taxon>
        <taxon>Alphaproteobacteria</taxon>
        <taxon>Hyphomicrobiales</taxon>
        <taxon>Candidatus Tokpelaia</taxon>
    </lineage>
</organism>
<keyword evidence="8" id="KW-1185">Reference proteome</keyword>
<dbReference type="AlphaFoldDB" id="A0A1U9JSR3"/>